<protein>
    <submittedName>
        <fullName evidence="3">Uncharacterized protein</fullName>
    </submittedName>
</protein>
<sequence>MAGHDTARLSGVAESRAGLSTPENRVARSTLSFETGQSNTSDGSRRPDGVTLPDASSDGSPGRPDRHKPQQTGPSPAQAGDKMATDALQTESTSTRRKRKSRSSGGFLLQNPFSGKLRPATRGSIRSLFHINGKASTPAHTPPQPSPSSGESSLLQSSSPANRIAHDETSTPPQSRAGRTEGSAQGGGGSRGASEEPVTQKLPQSSEDSTGDVDSTQIVQMALSLSESRRMVSRRHVSRATPPRLSPLSDGSSGSDLRQHLQQQRKASSSAGVKIQHGPSPRLPSAGRLDSPLQAAVGLESALDGPYRYQFSSSTLARAAKAKEHLELMAQYRRLLDVLPPLKAGFGPHLTTSPPGSPSGNKLVLLGRQYNPLQFIRNRKVRARERKVIDAEKQGFGDVEFVKLWVDRVVERATSFARHSDDEYGGIMPKFLYADDSDTAEQQAPMDQLSKVSTRVRRPRVDWFVDPCDITADAYWLEQDNHKELIEDRHWRKIFPPAVTLSRPISRESTAGFDAIPAFSMQDDDPSDSQSPGIFKVDSGLSQNSAKHRAKQTLHSIRAFPHRHHGHNMPSDLMWHKKDSTSDISGSEGDRRRQPNTTSAQGLEVGASSNNLSRILTEEQLSDTAAKDARRQDHVSGARSEPESAQFVSSASRKLPERNPLSLPPSRLHSRKGSTADTSESDRKPAIEKLALGSPVRHVPGRQSLDVPDGSRKDFSGYNYSLPASPELRPTRESTDTMVVGARLSSSWSRSGSPTRNPISKFKQIIRDKGGNYSRFGGDQEDYPKREYVLEPGSPEKSDPREDRQATDVEQVQSEPLKARLALGSTLLRPDDVAGRRGIFKAGPRLETAFRGGVSRLGDMLWKREGLVGEPSPYMETTDESDNEKDGGRAKPSVKQQFLDTMPLSHHVHGNAYHSFSANASKTDLALGSASNGQQSVQSDGLRPLRNHGRSASTSALVETWQAKADGSSDVVDPSRQGSSGAPDDVRDADKRHMARLPVSRPDGDVASTRSRHWSVADVQGTPAEDAPLTRREIARMRALILSTAIKAMEISRRAQEAQRPFCADALPSTGAGAGAGPAAASSASSLNWAEIARLCPEAAQPSGAGQGNHVQVAFYELYALAGRVLSAAIQSSGRRWQASADQFTYRTSPQLQNRIGDVRSRIADDLSEQSRQASDLADETNRDLALNQPLRVNAVVDSIGKMLRRRRRRLRWIRRALWLTVEWLLVGLMWYVWAIVMFLRVFLGIGKGVVRSVRWLFWL</sequence>
<feature type="compositionally biased region" description="Low complexity" evidence="1">
    <location>
        <begin position="147"/>
        <end position="160"/>
    </location>
</feature>
<reference evidence="3" key="1">
    <citation type="journal article" date="2020" name="bioRxiv">
        <title>Whole genome comparisons of ergot fungi reveals the divergence and evolution of species within the genus Claviceps are the result of varying mechanisms driving genome evolution and host range expansion.</title>
        <authorList>
            <person name="Wyka S.A."/>
            <person name="Mondo S.J."/>
            <person name="Liu M."/>
            <person name="Dettman J."/>
            <person name="Nalam V."/>
            <person name="Broders K.D."/>
        </authorList>
    </citation>
    <scope>NUCLEOTIDE SEQUENCE</scope>
    <source>
        <strain evidence="3">CCC 489</strain>
    </source>
</reference>
<proteinExistence type="predicted"/>
<dbReference type="PANTHER" id="PTHR38426">
    <property type="entry name" value="MAINTENANCE OF TELOMERE CAPPING PROTEIN 4"/>
    <property type="match status" value="1"/>
</dbReference>
<evidence type="ECO:0000256" key="1">
    <source>
        <dbReference type="SAM" id="MobiDB-lite"/>
    </source>
</evidence>
<feature type="compositionally biased region" description="Basic and acidic residues" evidence="1">
    <location>
        <begin position="789"/>
        <end position="807"/>
    </location>
</feature>
<feature type="region of interest" description="Disordered" evidence="1">
    <location>
        <begin position="1"/>
        <end position="289"/>
    </location>
</feature>
<dbReference type="Proteomes" id="UP000811619">
    <property type="component" value="Unassembled WGS sequence"/>
</dbReference>
<keyword evidence="2" id="KW-0812">Transmembrane</keyword>
<dbReference type="OrthoDB" id="5402622at2759"/>
<evidence type="ECO:0000256" key="2">
    <source>
        <dbReference type="SAM" id="Phobius"/>
    </source>
</evidence>
<evidence type="ECO:0000313" key="4">
    <source>
        <dbReference type="Proteomes" id="UP000811619"/>
    </source>
</evidence>
<evidence type="ECO:0000313" key="3">
    <source>
        <dbReference type="EMBL" id="KAG5929591.1"/>
    </source>
</evidence>
<feature type="region of interest" description="Disordered" evidence="1">
    <location>
        <begin position="789"/>
        <end position="812"/>
    </location>
</feature>
<dbReference type="EMBL" id="SRPY01000050">
    <property type="protein sequence ID" value="KAG5929591.1"/>
    <property type="molecule type" value="Genomic_DNA"/>
</dbReference>
<feature type="compositionally biased region" description="Low complexity" evidence="1">
    <location>
        <begin position="242"/>
        <end position="256"/>
    </location>
</feature>
<feature type="transmembrane region" description="Helical" evidence="2">
    <location>
        <begin position="1217"/>
        <end position="1244"/>
    </location>
</feature>
<feature type="compositionally biased region" description="Polar residues" evidence="1">
    <location>
        <begin position="260"/>
        <end position="271"/>
    </location>
</feature>
<name>A0A8K0JCC0_9HYPO</name>
<accession>A0A8K0JCC0</accession>
<feature type="region of interest" description="Disordered" evidence="1">
    <location>
        <begin position="869"/>
        <end position="892"/>
    </location>
</feature>
<feature type="region of interest" description="Disordered" evidence="1">
    <location>
        <begin position="517"/>
        <end position="735"/>
    </location>
</feature>
<comment type="caution">
    <text evidence="3">The sequence shown here is derived from an EMBL/GenBank/DDBJ whole genome shotgun (WGS) entry which is preliminary data.</text>
</comment>
<organism evidence="3 4">
    <name type="scientific">Claviceps africana</name>
    <dbReference type="NCBI Taxonomy" id="83212"/>
    <lineage>
        <taxon>Eukaryota</taxon>
        <taxon>Fungi</taxon>
        <taxon>Dikarya</taxon>
        <taxon>Ascomycota</taxon>
        <taxon>Pezizomycotina</taxon>
        <taxon>Sordariomycetes</taxon>
        <taxon>Hypocreomycetidae</taxon>
        <taxon>Hypocreales</taxon>
        <taxon>Clavicipitaceae</taxon>
        <taxon>Claviceps</taxon>
    </lineage>
</organism>
<keyword evidence="4" id="KW-1185">Reference proteome</keyword>
<feature type="compositionally biased region" description="Polar residues" evidence="1">
    <location>
        <begin position="21"/>
        <end position="42"/>
    </location>
</feature>
<feature type="compositionally biased region" description="Basic and acidic residues" evidence="1">
    <location>
        <begin position="625"/>
        <end position="642"/>
    </location>
</feature>
<keyword evidence="2" id="KW-0472">Membrane</keyword>
<feature type="compositionally biased region" description="Polar residues" evidence="1">
    <location>
        <begin position="929"/>
        <end position="939"/>
    </location>
</feature>
<feature type="compositionally biased region" description="Polar residues" evidence="1">
    <location>
        <begin position="595"/>
        <end position="614"/>
    </location>
</feature>
<dbReference type="AlphaFoldDB" id="A0A8K0JCC0"/>
<feature type="region of interest" description="Disordered" evidence="1">
    <location>
        <begin position="927"/>
        <end position="1014"/>
    </location>
</feature>
<dbReference type="PANTHER" id="PTHR38426:SF1">
    <property type="entry name" value="MAINTENANCE OF TELOMERE CAPPING PROTEIN 4"/>
    <property type="match status" value="1"/>
</dbReference>
<feature type="compositionally biased region" description="Polar residues" evidence="1">
    <location>
        <begin position="201"/>
        <end position="225"/>
    </location>
</feature>
<keyword evidence="2" id="KW-1133">Transmembrane helix</keyword>
<gene>
    <name evidence="3" type="ORF">E4U42_005295</name>
</gene>
<dbReference type="InterPro" id="IPR038769">
    <property type="entry name" value="MTC4"/>
</dbReference>